<evidence type="ECO:0000256" key="8">
    <source>
        <dbReference type="ARBA" id="ARBA00023013"/>
    </source>
</evidence>
<dbReference type="Gene3D" id="2.40.10.190">
    <property type="entry name" value="translation elongation factor selb, chain A, domain 4"/>
    <property type="match status" value="1"/>
</dbReference>
<evidence type="ECO:0000256" key="4">
    <source>
        <dbReference type="ARBA" id="ARBA00009269"/>
    </source>
</evidence>
<dbReference type="GO" id="GO:0022625">
    <property type="term" value="C:cytosolic large ribosomal subunit"/>
    <property type="evidence" value="ECO:0007669"/>
    <property type="project" value="UniProtKB-ARBA"/>
</dbReference>
<feature type="region of interest" description="Disordered" evidence="13">
    <location>
        <begin position="133"/>
        <end position="158"/>
    </location>
</feature>
<dbReference type="GO" id="GO:0006412">
    <property type="term" value="P:translation"/>
    <property type="evidence" value="ECO:0007669"/>
    <property type="project" value="InterPro"/>
</dbReference>
<dbReference type="InterPro" id="IPR004171">
    <property type="entry name" value="cAMP_dep_PKI"/>
</dbReference>
<keyword evidence="8" id="KW-0649">Protein kinase inhibitor</keyword>
<evidence type="ECO:0000313" key="14">
    <source>
        <dbReference type="EMBL" id="MBZ3881711.1"/>
    </source>
</evidence>
<evidence type="ECO:0000256" key="3">
    <source>
        <dbReference type="ARBA" id="ARBA00006393"/>
    </source>
</evidence>
<comment type="similarity">
    <text evidence="3">Belongs to the PKI family.</text>
</comment>
<protein>
    <recommendedName>
        <fullName evidence="10">Large ribosomal subunit protein eL33</fullName>
    </recommendedName>
    <alternativeName>
        <fullName evidence="11">60S ribosomal protein L35a</fullName>
    </alternativeName>
</protein>
<accession>A0AA41N124</accession>
<comment type="subcellular location">
    <subcellularLocation>
        <location evidence="2">Cytoplasm</location>
    </subcellularLocation>
</comment>
<evidence type="ECO:0000256" key="10">
    <source>
        <dbReference type="ARBA" id="ARBA00035228"/>
    </source>
</evidence>
<keyword evidence="6" id="KW-0963">Cytoplasm</keyword>
<dbReference type="GO" id="GO:0004862">
    <property type="term" value="F:cAMP-dependent protein kinase inhibitor activity"/>
    <property type="evidence" value="ECO:0007669"/>
    <property type="project" value="InterPro"/>
</dbReference>
<gene>
    <name evidence="14" type="ORF">SUZIE_164295</name>
</gene>
<dbReference type="Pfam" id="PF02827">
    <property type="entry name" value="PKI"/>
    <property type="match status" value="1"/>
</dbReference>
<comment type="function">
    <text evidence="1">Extremely potent competitive inhibitor of cAMP-dependent protein kinase activity, this protein interacts with the catalytic subunit of the enzyme after the cAMP-induced dissociation of its regulatory chains.</text>
</comment>
<comment type="similarity">
    <text evidence="4">Belongs to the eukaryotic ribosomal protein eL33 family.</text>
</comment>
<comment type="caution">
    <text evidence="14">The sequence shown here is derived from an EMBL/GenBank/DDBJ whole genome shotgun (WGS) entry which is preliminary data.</text>
</comment>
<evidence type="ECO:0000256" key="5">
    <source>
        <dbReference type="ARBA" id="ARBA00011133"/>
    </source>
</evidence>
<name>A0AA41N124_SCICA</name>
<evidence type="ECO:0000256" key="12">
    <source>
        <dbReference type="ARBA" id="ARBA00045649"/>
    </source>
</evidence>
<evidence type="ECO:0000256" key="11">
    <source>
        <dbReference type="ARBA" id="ARBA00035530"/>
    </source>
</evidence>
<evidence type="ECO:0000256" key="13">
    <source>
        <dbReference type="SAM" id="MobiDB-lite"/>
    </source>
</evidence>
<dbReference type="Pfam" id="PF01247">
    <property type="entry name" value="Ribosomal_L35Ae"/>
    <property type="match status" value="1"/>
</dbReference>
<comment type="function">
    <text evidence="12">Component of the large ribosomal subunit. The ribosome is a large ribonucleoprotein complex responsible for the synthesis of proteins in the cell. Required for the proliferation and viability of hematopoietic cells.</text>
</comment>
<dbReference type="AlphaFoldDB" id="A0AA41N124"/>
<dbReference type="EMBL" id="JAATJV010378256">
    <property type="protein sequence ID" value="MBZ3881711.1"/>
    <property type="molecule type" value="Genomic_DNA"/>
</dbReference>
<dbReference type="InterPro" id="IPR009000">
    <property type="entry name" value="Transl_B-barrel_sf"/>
</dbReference>
<proteinExistence type="inferred from homology"/>
<keyword evidence="15" id="KW-1185">Reference proteome</keyword>
<evidence type="ECO:0000256" key="6">
    <source>
        <dbReference type="ARBA" id="ARBA00022490"/>
    </source>
</evidence>
<evidence type="ECO:0000256" key="9">
    <source>
        <dbReference type="ARBA" id="ARBA00023274"/>
    </source>
</evidence>
<evidence type="ECO:0000256" key="2">
    <source>
        <dbReference type="ARBA" id="ARBA00004496"/>
    </source>
</evidence>
<evidence type="ECO:0000256" key="7">
    <source>
        <dbReference type="ARBA" id="ARBA00022980"/>
    </source>
</evidence>
<dbReference type="FunFam" id="2.40.10.190:FF:000005">
    <property type="entry name" value="60S ribosomal protein L35a"/>
    <property type="match status" value="1"/>
</dbReference>
<sequence>MLGRLWCKAIFTGCKWGLQNQREHTALLKIEGIYDRDETEFYFGKRCAYVYKAENNTVTLSGKQNKTRVIWGKSLLCGYLLAMTDVETTYADFIASGRTGRRNAIHDILVSSASGNSNELALKLAGLDINKTEGEDDAQRNSTEQSGEAQGEAAKSES</sequence>
<reference evidence="14" key="1">
    <citation type="submission" date="2020-03" db="EMBL/GenBank/DDBJ databases">
        <title>Studies in the Genomics of Life Span.</title>
        <authorList>
            <person name="Glass D."/>
        </authorList>
    </citation>
    <scope>NUCLEOTIDE SEQUENCE</scope>
    <source>
        <strain evidence="14">SUZIE</strain>
        <tissue evidence="14">Muscle</tissue>
    </source>
</reference>
<dbReference type="SUPFAM" id="SSF50447">
    <property type="entry name" value="Translation proteins"/>
    <property type="match status" value="1"/>
</dbReference>
<dbReference type="Proteomes" id="UP001166674">
    <property type="component" value="Unassembled WGS sequence"/>
</dbReference>
<evidence type="ECO:0000313" key="15">
    <source>
        <dbReference type="Proteomes" id="UP001166674"/>
    </source>
</evidence>
<comment type="subunit">
    <text evidence="5">Component of the large ribosomal subunit.</text>
</comment>
<keyword evidence="9" id="KW-0687">Ribonucleoprotein</keyword>
<keyword evidence="7" id="KW-0689">Ribosomal protein</keyword>
<dbReference type="InterPro" id="IPR038661">
    <property type="entry name" value="Ribosomal_eL33_sf"/>
</dbReference>
<evidence type="ECO:0000256" key="1">
    <source>
        <dbReference type="ARBA" id="ARBA00002844"/>
    </source>
</evidence>
<organism evidence="14 15">
    <name type="scientific">Sciurus carolinensis</name>
    <name type="common">Eastern gray squirrel</name>
    <dbReference type="NCBI Taxonomy" id="30640"/>
    <lineage>
        <taxon>Eukaryota</taxon>
        <taxon>Metazoa</taxon>
        <taxon>Chordata</taxon>
        <taxon>Craniata</taxon>
        <taxon>Vertebrata</taxon>
        <taxon>Euteleostomi</taxon>
        <taxon>Mammalia</taxon>
        <taxon>Eutheria</taxon>
        <taxon>Euarchontoglires</taxon>
        <taxon>Glires</taxon>
        <taxon>Rodentia</taxon>
        <taxon>Sciuromorpha</taxon>
        <taxon>Sciuridae</taxon>
        <taxon>Sciurinae</taxon>
        <taxon>Sciurini</taxon>
        <taxon>Sciurus</taxon>
    </lineage>
</organism>
<dbReference type="PANTHER" id="PTHR15416">
    <property type="entry name" value="CAMP-DEPENDENT PROTEIN KINASE INHIBITOR/PKI"/>
    <property type="match status" value="1"/>
</dbReference>
<dbReference type="GO" id="GO:0003735">
    <property type="term" value="F:structural constituent of ribosome"/>
    <property type="evidence" value="ECO:0007669"/>
    <property type="project" value="InterPro"/>
</dbReference>
<dbReference type="InterPro" id="IPR001780">
    <property type="entry name" value="Ribosomal_eL33"/>
</dbReference>